<sequence length="268" mass="30926">MKIRLFWWQEKRENGKENYGDLMSKYLVEKISNKKVITVTHPSKRLYRRIFKHYLAIGSIISSANKNSVVWGSGIIKKEDNIRDAKFLAVRGPKTRARILEKGFNCPECYGDPALLLPDYFNPSIEKKYKIGIIPHYVDYKDVKAAFSNNSSVKVIDLLTYSVEETTIEILECENIISSSLHGVIVAQAYKIPVLWLRFSDKLSGDNVKFYDYYESVGVPFEDTILIEPNNLNESLIETLLKEHKDVLLADGFRLDQRKKDLMESCPF</sequence>
<dbReference type="Proteomes" id="UP001176891">
    <property type="component" value="Unassembled WGS sequence"/>
</dbReference>
<dbReference type="EC" id="2.4.-.-" evidence="2"/>
<protein>
    <submittedName>
        <fullName evidence="2">Polysaccharide pyruvyl transferase family protein</fullName>
        <ecNumber evidence="2">2.4.-.-</ecNumber>
    </submittedName>
</protein>
<evidence type="ECO:0000259" key="1">
    <source>
        <dbReference type="Pfam" id="PF04230"/>
    </source>
</evidence>
<evidence type="ECO:0000313" key="3">
    <source>
        <dbReference type="Proteomes" id="UP001176891"/>
    </source>
</evidence>
<keyword evidence="3" id="KW-1185">Reference proteome</keyword>
<reference evidence="2" key="1">
    <citation type="submission" date="2023-07" db="EMBL/GenBank/DDBJ databases">
        <title>Two novel species in the genus Flavivirga.</title>
        <authorList>
            <person name="Kwon K."/>
        </authorList>
    </citation>
    <scope>NUCLEOTIDE SEQUENCE</scope>
    <source>
        <strain evidence="2">KACC 14157</strain>
    </source>
</reference>
<comment type="caution">
    <text evidence="2">The sequence shown here is derived from an EMBL/GenBank/DDBJ whole genome shotgun (WGS) entry which is preliminary data.</text>
</comment>
<dbReference type="Pfam" id="PF04230">
    <property type="entry name" value="PS_pyruv_trans"/>
    <property type="match status" value="1"/>
</dbReference>
<evidence type="ECO:0000313" key="2">
    <source>
        <dbReference type="EMBL" id="MDO5986370.1"/>
    </source>
</evidence>
<dbReference type="EMBL" id="JAUOEM010000001">
    <property type="protein sequence ID" value="MDO5986370.1"/>
    <property type="molecule type" value="Genomic_DNA"/>
</dbReference>
<feature type="domain" description="Polysaccharide pyruvyl transferase" evidence="1">
    <location>
        <begin position="46"/>
        <end position="198"/>
    </location>
</feature>
<dbReference type="RefSeq" id="WP_303280886.1">
    <property type="nucleotide sequence ID" value="NZ_BAABCZ010000016.1"/>
</dbReference>
<organism evidence="2 3">
    <name type="scientific">Flavivirga amylovorans</name>
    <dbReference type="NCBI Taxonomy" id="870486"/>
    <lineage>
        <taxon>Bacteria</taxon>
        <taxon>Pseudomonadati</taxon>
        <taxon>Bacteroidota</taxon>
        <taxon>Flavobacteriia</taxon>
        <taxon>Flavobacteriales</taxon>
        <taxon>Flavobacteriaceae</taxon>
        <taxon>Flavivirga</taxon>
    </lineage>
</organism>
<dbReference type="InterPro" id="IPR007345">
    <property type="entry name" value="Polysacch_pyruvyl_Trfase"/>
</dbReference>
<keyword evidence="2" id="KW-0328">Glycosyltransferase</keyword>
<keyword evidence="2" id="KW-0808">Transferase</keyword>
<dbReference type="GO" id="GO:0016757">
    <property type="term" value="F:glycosyltransferase activity"/>
    <property type="evidence" value="ECO:0007669"/>
    <property type="project" value="UniProtKB-KW"/>
</dbReference>
<gene>
    <name evidence="2" type="ORF">Q4Q39_03035</name>
</gene>
<name>A0ABT8WXF5_9FLAO</name>
<accession>A0ABT8WXF5</accession>
<proteinExistence type="predicted"/>